<evidence type="ECO:0000313" key="4">
    <source>
        <dbReference type="Proteomes" id="UP001144280"/>
    </source>
</evidence>
<dbReference type="Proteomes" id="UP001144280">
    <property type="component" value="Unassembled WGS sequence"/>
</dbReference>
<dbReference type="InterPro" id="IPR007421">
    <property type="entry name" value="Schlafen_AlbA_2_dom"/>
</dbReference>
<name>A0ABQ5QLC5_9ACTN</name>
<dbReference type="RefSeq" id="WP_281891963.1">
    <property type="nucleotide sequence ID" value="NZ_BSDI01000001.1"/>
</dbReference>
<dbReference type="InterPro" id="IPR036388">
    <property type="entry name" value="WH-like_DNA-bd_sf"/>
</dbReference>
<dbReference type="PANTHER" id="PTHR30595:SF6">
    <property type="entry name" value="SCHLAFEN ALBA-2 DOMAIN-CONTAINING PROTEIN"/>
    <property type="match status" value="1"/>
</dbReference>
<dbReference type="Pfam" id="PF04326">
    <property type="entry name" value="SLFN_AlbA_2"/>
    <property type="match status" value="1"/>
</dbReference>
<evidence type="ECO:0000313" key="3">
    <source>
        <dbReference type="EMBL" id="GLH95103.1"/>
    </source>
</evidence>
<keyword evidence="4" id="KW-1185">Reference proteome</keyword>
<dbReference type="Pfam" id="PF13749">
    <property type="entry name" value="HATPase_c_4"/>
    <property type="match status" value="1"/>
</dbReference>
<dbReference type="PANTHER" id="PTHR30595">
    <property type="entry name" value="GLPR-RELATED TRANSCRIPTIONAL REPRESSOR"/>
    <property type="match status" value="1"/>
</dbReference>
<dbReference type="Gene3D" id="1.10.10.10">
    <property type="entry name" value="Winged helix-like DNA-binding domain superfamily/Winged helix DNA-binding domain"/>
    <property type="match status" value="1"/>
</dbReference>
<dbReference type="InterPro" id="IPR038461">
    <property type="entry name" value="Schlafen_AlbA_2_dom_sf"/>
</dbReference>
<dbReference type="Gene3D" id="3.30.565.60">
    <property type="match status" value="1"/>
</dbReference>
<evidence type="ECO:0000256" key="1">
    <source>
        <dbReference type="SAM" id="MobiDB-lite"/>
    </source>
</evidence>
<sequence length="581" mass="63514">MKGHVRDALDAILAGSTAAAQESEILDFKQESDRGDGETLRVLVDATLCLANNRGGVVVLGVADRVPGVAAFLGTALAADAARLKIHSSTRPPLLVDVRVEFVQGQRLLLLDIPEGGEIYSDAKGRAPRRIGTDCFGMSPEEQLRLREDRSGVDWSAKPVADLYDVSAAAMAAARRRLDASLNPARRALARLSDEDLLRALGLVTRDGTLLRAGLVFVGTTGTSATYQYRESPGGEPIAIERLTGPLLTVYERVMDLITLRRRLTPLTLPDGQQLQVEDFPELAVREALTNALIHRDYHLADPVTIEHSPQVLAISSPGPLVAGVSVDNLLTHPSKPRNRALTVAARTVELAEEVGRGIDRMYREMVRSGRPTPTIEASYERVRVALVGTAPNLNIARYVAQLPGFVRDDTDAMIVLIKLCQVRTVTADVMAPLLQKGVDETEASLRHLASEAVAMIEPTRQTARAAHPYYRLREEALKHLGPAVPYARHKADEIERRVVAHVREYERITNATVQNLFTVSMHRARQILADLVSREILIKTSSAQRGPSVEYGPGARFPALQTRRARTRRSPDNPGTLPGL</sequence>
<feature type="domain" description="Schlafen AlbA-2" evidence="2">
    <location>
        <begin position="22"/>
        <end position="136"/>
    </location>
</feature>
<feature type="region of interest" description="Disordered" evidence="1">
    <location>
        <begin position="544"/>
        <end position="581"/>
    </location>
</feature>
<reference evidence="3" key="1">
    <citation type="submission" date="2022-12" db="EMBL/GenBank/DDBJ databases">
        <title>New Phytohabitans aurantiacus sp. RD004123 nov., an actinomycete isolated from soil.</title>
        <authorList>
            <person name="Triningsih D.W."/>
            <person name="Harunari E."/>
            <person name="Igarashi Y."/>
        </authorList>
    </citation>
    <scope>NUCLEOTIDE SEQUENCE</scope>
    <source>
        <strain evidence="3">RD004123</strain>
    </source>
</reference>
<dbReference type="Gene3D" id="6.10.10.130">
    <property type="match status" value="1"/>
</dbReference>
<dbReference type="EMBL" id="BSDI01000001">
    <property type="protein sequence ID" value="GLH95103.1"/>
    <property type="molecule type" value="Genomic_DNA"/>
</dbReference>
<evidence type="ECO:0000259" key="2">
    <source>
        <dbReference type="Pfam" id="PF04326"/>
    </source>
</evidence>
<dbReference type="InterPro" id="IPR038475">
    <property type="entry name" value="RecG_C_sf"/>
</dbReference>
<gene>
    <name evidence="3" type="ORF">Pa4123_03750</name>
</gene>
<organism evidence="3 4">
    <name type="scientific">Phytohabitans aurantiacus</name>
    <dbReference type="NCBI Taxonomy" id="3016789"/>
    <lineage>
        <taxon>Bacteria</taxon>
        <taxon>Bacillati</taxon>
        <taxon>Actinomycetota</taxon>
        <taxon>Actinomycetes</taxon>
        <taxon>Micromonosporales</taxon>
        <taxon>Micromonosporaceae</taxon>
    </lineage>
</organism>
<comment type="caution">
    <text evidence="3">The sequence shown here is derived from an EMBL/GenBank/DDBJ whole genome shotgun (WGS) entry which is preliminary data.</text>
</comment>
<accession>A0ABQ5QLC5</accession>
<proteinExistence type="predicted"/>
<dbReference type="Gene3D" id="3.30.950.30">
    <property type="entry name" value="Schlafen, AAA domain"/>
    <property type="match status" value="1"/>
</dbReference>
<protein>
    <submittedName>
        <fullName evidence="3">ATPase AAA</fullName>
    </submittedName>
</protein>